<dbReference type="PANTHER" id="PTHR23030:SF30">
    <property type="entry name" value="TYROSINE-PROTEIN PHOSPHATASE NON-RECEPTOR TYPE 23"/>
    <property type="match status" value="1"/>
</dbReference>
<dbReference type="InterPro" id="IPR004328">
    <property type="entry name" value="BRO1_dom"/>
</dbReference>
<dbReference type="PANTHER" id="PTHR23030">
    <property type="entry name" value="PCD6 INTERACTING PROTEIN-RELATED"/>
    <property type="match status" value="1"/>
</dbReference>
<keyword evidence="3" id="KW-1185">Reference proteome</keyword>
<comment type="caution">
    <text evidence="2">The sequence shown here is derived from an EMBL/GenBank/DDBJ whole genome shotgun (WGS) entry which is preliminary data.</text>
</comment>
<feature type="domain" description="BRO1" evidence="1">
    <location>
        <begin position="25"/>
        <end position="93"/>
    </location>
</feature>
<dbReference type="EMBL" id="JAYWIO010000006">
    <property type="protein sequence ID" value="KAK7255761.1"/>
    <property type="molecule type" value="Genomic_DNA"/>
</dbReference>
<organism evidence="2 3">
    <name type="scientific">Crotalaria pallida</name>
    <name type="common">Smooth rattlebox</name>
    <name type="synonym">Crotalaria striata</name>
    <dbReference type="NCBI Taxonomy" id="3830"/>
    <lineage>
        <taxon>Eukaryota</taxon>
        <taxon>Viridiplantae</taxon>
        <taxon>Streptophyta</taxon>
        <taxon>Embryophyta</taxon>
        <taxon>Tracheophyta</taxon>
        <taxon>Spermatophyta</taxon>
        <taxon>Magnoliopsida</taxon>
        <taxon>eudicotyledons</taxon>
        <taxon>Gunneridae</taxon>
        <taxon>Pentapetalae</taxon>
        <taxon>rosids</taxon>
        <taxon>fabids</taxon>
        <taxon>Fabales</taxon>
        <taxon>Fabaceae</taxon>
        <taxon>Papilionoideae</taxon>
        <taxon>50 kb inversion clade</taxon>
        <taxon>genistoids sensu lato</taxon>
        <taxon>core genistoids</taxon>
        <taxon>Crotalarieae</taxon>
        <taxon>Crotalaria</taxon>
    </lineage>
</organism>
<gene>
    <name evidence="2" type="ORF">RIF29_29180</name>
</gene>
<evidence type="ECO:0000313" key="3">
    <source>
        <dbReference type="Proteomes" id="UP001372338"/>
    </source>
</evidence>
<dbReference type="AlphaFoldDB" id="A0AAN9I048"/>
<dbReference type="Pfam" id="PF03097">
    <property type="entry name" value="BRO1"/>
    <property type="match status" value="1"/>
</dbReference>
<evidence type="ECO:0000259" key="1">
    <source>
        <dbReference type="Pfam" id="PF03097"/>
    </source>
</evidence>
<name>A0AAN9I048_CROPI</name>
<proteinExistence type="predicted"/>
<dbReference type="InterPro" id="IPR038499">
    <property type="entry name" value="BRO1_sf"/>
</dbReference>
<evidence type="ECO:0000313" key="2">
    <source>
        <dbReference type="EMBL" id="KAK7255761.1"/>
    </source>
</evidence>
<dbReference type="GO" id="GO:0005768">
    <property type="term" value="C:endosome"/>
    <property type="evidence" value="ECO:0007669"/>
    <property type="project" value="TreeGrafter"/>
</dbReference>
<reference evidence="2 3" key="1">
    <citation type="submission" date="2024-01" db="EMBL/GenBank/DDBJ databases">
        <title>The genomes of 5 underutilized Papilionoideae crops provide insights into root nodulation and disease resistanc.</title>
        <authorList>
            <person name="Yuan L."/>
        </authorList>
    </citation>
    <scope>NUCLEOTIDE SEQUENCE [LARGE SCALE GENOMIC DNA]</scope>
    <source>
        <strain evidence="2">ZHUSHIDOU_FW_LH</strain>
        <tissue evidence="2">Leaf</tissue>
    </source>
</reference>
<dbReference type="Proteomes" id="UP001372338">
    <property type="component" value="Unassembled WGS sequence"/>
</dbReference>
<accession>A0AAN9I048</accession>
<sequence>MRGDGKDIRGKRETIEVGNGLETIDKASVLFNLGVVYSQIGLSYDRNTVNGRRRASHAFVVAAGSFAYSRENASMKASVGVSGTMDLSVECARVF</sequence>
<dbReference type="GO" id="GO:0043328">
    <property type="term" value="P:protein transport to vacuole involved in ubiquitin-dependent protein catabolic process via the multivesicular body sorting pathway"/>
    <property type="evidence" value="ECO:0007669"/>
    <property type="project" value="TreeGrafter"/>
</dbReference>
<protein>
    <recommendedName>
        <fullName evidence="1">BRO1 domain-containing protein</fullName>
    </recommendedName>
</protein>
<dbReference type="Gene3D" id="1.25.40.280">
    <property type="entry name" value="alix/aip1 like domains"/>
    <property type="match status" value="1"/>
</dbReference>